<dbReference type="Pfam" id="PF13585">
    <property type="entry name" value="CHU_C"/>
    <property type="match status" value="1"/>
</dbReference>
<dbReference type="Pfam" id="PF19081">
    <property type="entry name" value="Ig_7"/>
    <property type="match status" value="1"/>
</dbReference>
<feature type="signal peptide" evidence="1">
    <location>
        <begin position="1"/>
        <end position="27"/>
    </location>
</feature>
<evidence type="ECO:0000256" key="1">
    <source>
        <dbReference type="SAM" id="SignalP"/>
    </source>
</evidence>
<dbReference type="RefSeq" id="WP_074656609.1">
    <property type="nucleotide sequence ID" value="NZ_MUGV01000022.1"/>
</dbReference>
<evidence type="ECO:0000259" key="2">
    <source>
        <dbReference type="Pfam" id="PF19081"/>
    </source>
</evidence>
<protein>
    <recommendedName>
        <fullName evidence="2">Ig-like domain-containing protein</fullName>
    </recommendedName>
</protein>
<dbReference type="Proteomes" id="UP000198382">
    <property type="component" value="Unassembled WGS sequence"/>
</dbReference>
<sequence length="875" mass="93190">MAKKYANFLRVILFFVFFSCLPTTTFAQCAGEDGQTTICNITDPANQAVNLYSFLTGSPISAGEWTDDNNSGGLDGTTGILNAQLIRQSGTYHYTYTVDGIGLCPDNTATVTVTIGGYSGVSSPNVSVCSSVENFSLFSAFDGEYLAPHSNGQWHNDTTNQNIGSNLAVKNLRGTFQFTYTMPARGTCPAMSSTAKVTIFRAPESGAANRLSLCGSDGLTAYTNYDLFTSLSGQDAGGVWRDNSNTGELTTVGDHNIDLQKIFNRLGPGDYSFTYSVASPNPICPNESTSIRIRLERKLDFTGAKVTVDSDICETEISTATYSVTITKGAAAIPNGSYYVAFNVSGPNGGSETILANFTNGVLIFPIKSEYFQRVGNFTVSINDIYAVNSERACKNTINNLSDILSIYPIPDLTGAKIAPITTCQNTSTVVTISDATKIIDGDFDILYNVSGANNASSQLARVTFSGGSTSFTMPSILNSQSGTGEIKITNITHVISGCTNSADLKSTILINALPNVPNLRIQINDVCFGSPVTASVSGLGSLTNVTLSYVLSGANTATVQTVVLTTTNGNSTFIVPAGLLVNTGSTTATVTNLTNNATTCGVSITGVADPFSLNPIPVAPTAANQSFCKSEGATVANLFPNGAQYKWYNSASLTTPLANTYLLKEETYYVTETSLNCTSSATMITVTLKDTPAPELNPDGQNFCGLDAPTIASLSNNTNVPSSVVWYDAPKNGSILSPTTALVDKGKYYGFDFSTTENCLSYDYTEVIVSLTDCDVVPPDFFIPDGFSPNGDGVNDVFVIPNIDFLFPDYQIEIFNRYGNGMYRGGKDKPGWDGVNYETQGLNHGTAPNGVYFYVIHFNKGNKAPIQGRLYLNR</sequence>
<feature type="domain" description="Ig-like" evidence="2">
    <location>
        <begin position="618"/>
        <end position="689"/>
    </location>
</feature>
<organism evidence="3 4">
    <name type="scientific">Flavobacterium frigidimaris</name>
    <dbReference type="NCBI Taxonomy" id="262320"/>
    <lineage>
        <taxon>Bacteria</taxon>
        <taxon>Pseudomonadati</taxon>
        <taxon>Bacteroidota</taxon>
        <taxon>Flavobacteriia</taxon>
        <taxon>Flavobacteriales</taxon>
        <taxon>Flavobacteriaceae</taxon>
        <taxon>Flavobacterium</taxon>
    </lineage>
</organism>
<feature type="chain" id="PRO_5046915868" description="Ig-like domain-containing protein" evidence="1">
    <location>
        <begin position="28"/>
        <end position="875"/>
    </location>
</feature>
<dbReference type="InterPro" id="IPR026341">
    <property type="entry name" value="T9SS_type_B"/>
</dbReference>
<gene>
    <name evidence="3" type="ORF">B0A65_14125</name>
</gene>
<evidence type="ECO:0000313" key="4">
    <source>
        <dbReference type="Proteomes" id="UP000198382"/>
    </source>
</evidence>
<comment type="caution">
    <text evidence="3">The sequence shown here is derived from an EMBL/GenBank/DDBJ whole genome shotgun (WGS) entry which is preliminary data.</text>
</comment>
<accession>A0ABX4BPN8</accession>
<reference evidence="3 4" key="1">
    <citation type="submission" date="2016-11" db="EMBL/GenBank/DDBJ databases">
        <title>Whole genomes of Flavobacteriaceae.</title>
        <authorList>
            <person name="Stine C."/>
            <person name="Li C."/>
            <person name="Tadesse D."/>
        </authorList>
    </citation>
    <scope>NUCLEOTIDE SEQUENCE [LARGE SCALE GENOMIC DNA]</scope>
    <source>
        <strain evidence="3 4">DSM 15937</strain>
    </source>
</reference>
<evidence type="ECO:0000313" key="3">
    <source>
        <dbReference type="EMBL" id="OXA78291.1"/>
    </source>
</evidence>
<dbReference type="EMBL" id="MUGV01000022">
    <property type="protein sequence ID" value="OXA78291.1"/>
    <property type="molecule type" value="Genomic_DNA"/>
</dbReference>
<proteinExistence type="predicted"/>
<name>A0ABX4BPN8_FLAFR</name>
<keyword evidence="4" id="KW-1185">Reference proteome</keyword>
<dbReference type="InterPro" id="IPR044023">
    <property type="entry name" value="Ig_7"/>
</dbReference>
<keyword evidence="1" id="KW-0732">Signal</keyword>
<dbReference type="NCBIfam" id="TIGR04131">
    <property type="entry name" value="Bac_Flav_CTERM"/>
    <property type="match status" value="1"/>
</dbReference>